<evidence type="ECO:0000259" key="1">
    <source>
        <dbReference type="Pfam" id="PF06985"/>
    </source>
</evidence>
<dbReference type="InterPro" id="IPR052895">
    <property type="entry name" value="HetReg/Transcr_Mod"/>
</dbReference>
<dbReference type="AlphaFoldDB" id="A0A3M7BFE2"/>
<evidence type="ECO:0000313" key="2">
    <source>
        <dbReference type="EMBL" id="RMY38418.1"/>
    </source>
</evidence>
<sequence>MAMVSHSSLSKDQFRILNLHPGRESDPLNGTLKVVSFTNKPVYTAVSYVWGKDDDSQGLIIDGVSKPTKPSLQAALRGLRSPDAVIAVWADGICINQGDKAEKGQQVALMGEIYSNAREVLVWLGEARPGDDLAFMTILPVTWNQALQFGQRAERVREALEKDFQLVKDALHLSRRPASKRDTQEDFPPTIQDALRALDAVCTRSWFYRLWVLQEAALARNCRVVCGEYAVKLTSLARTAQFCIALALHCATADLVSQDSMPTFCRANWMISSIINRWRRNEDNRPTYQFYEALMFTCEQMDCQNPRDRVFALRAMPFLRDEASLAPDYNLPLFELWKRLAISIITRPSDRVSPAFLLALPAVQSSRRWAQLPSWVPVLSNAREKPWNSHTRRKYDSYLNESSTQLHQGGAGSRLPFRAHYANGQLQVRGIFVSQLALTSHRMPDVPLKCDWRPGELYTNLKQGNTEQAADLISWYLWSAQFVTQAQKSQAQFSQDPQAFAEFLLHGQHIGANTTFHPLDEFWEPTLLELLARAGVDTDSDWRSKTSLLRVRNHLAPFIRDADWLSNTLDATRILAVTSDSRAAWVPNGARVGDFVCLFQGAPFPFVIRRTYLHGISSFSVVGDAYVHGIMRGESWPEDEDHVGDISLL</sequence>
<dbReference type="Pfam" id="PF26639">
    <property type="entry name" value="Het-6_barrel"/>
    <property type="match status" value="1"/>
</dbReference>
<name>A0A3M7BFE2_HORWE</name>
<protein>
    <recommendedName>
        <fullName evidence="1">Heterokaryon incompatibility domain-containing protein</fullName>
    </recommendedName>
</protein>
<dbReference type="PANTHER" id="PTHR24148:SF64">
    <property type="entry name" value="HETEROKARYON INCOMPATIBILITY DOMAIN-CONTAINING PROTEIN"/>
    <property type="match status" value="1"/>
</dbReference>
<evidence type="ECO:0000313" key="3">
    <source>
        <dbReference type="Proteomes" id="UP000276864"/>
    </source>
</evidence>
<gene>
    <name evidence="2" type="ORF">D0866_02611</name>
</gene>
<dbReference type="Proteomes" id="UP000276864">
    <property type="component" value="Unassembled WGS sequence"/>
</dbReference>
<proteinExistence type="predicted"/>
<dbReference type="VEuPathDB" id="FungiDB:BTJ68_00740"/>
<feature type="domain" description="Heterokaryon incompatibility" evidence="1">
    <location>
        <begin position="43"/>
        <end position="215"/>
    </location>
</feature>
<dbReference type="InterPro" id="IPR010730">
    <property type="entry name" value="HET"/>
</dbReference>
<comment type="caution">
    <text evidence="2">The sequence shown here is derived from an EMBL/GenBank/DDBJ whole genome shotgun (WGS) entry which is preliminary data.</text>
</comment>
<dbReference type="PANTHER" id="PTHR24148">
    <property type="entry name" value="ANKYRIN REPEAT DOMAIN-CONTAINING PROTEIN 39 HOMOLOG-RELATED"/>
    <property type="match status" value="1"/>
</dbReference>
<dbReference type="EMBL" id="QWIM01000173">
    <property type="protein sequence ID" value="RMY38418.1"/>
    <property type="molecule type" value="Genomic_DNA"/>
</dbReference>
<accession>A0A3M7BFE2</accession>
<reference evidence="2 3" key="1">
    <citation type="journal article" date="2018" name="BMC Genomics">
        <title>Genomic evidence for intraspecific hybridization in a clonal and extremely halotolerant yeast.</title>
        <authorList>
            <person name="Gostincar C."/>
            <person name="Stajich J.E."/>
            <person name="Zupancic J."/>
            <person name="Zalar P."/>
            <person name="Gunde-Cimerman N."/>
        </authorList>
    </citation>
    <scope>NUCLEOTIDE SEQUENCE [LARGE SCALE GENOMIC DNA]</scope>
    <source>
        <strain evidence="2 3">EXF-6651</strain>
    </source>
</reference>
<organism evidence="2 3">
    <name type="scientific">Hortaea werneckii</name>
    <name type="common">Black yeast</name>
    <name type="synonym">Cladosporium werneckii</name>
    <dbReference type="NCBI Taxonomy" id="91943"/>
    <lineage>
        <taxon>Eukaryota</taxon>
        <taxon>Fungi</taxon>
        <taxon>Dikarya</taxon>
        <taxon>Ascomycota</taxon>
        <taxon>Pezizomycotina</taxon>
        <taxon>Dothideomycetes</taxon>
        <taxon>Dothideomycetidae</taxon>
        <taxon>Mycosphaerellales</taxon>
        <taxon>Teratosphaeriaceae</taxon>
        <taxon>Hortaea</taxon>
    </lineage>
</organism>
<dbReference type="Pfam" id="PF06985">
    <property type="entry name" value="HET"/>
    <property type="match status" value="1"/>
</dbReference>